<reference evidence="2" key="1">
    <citation type="submission" date="2021-02" db="EMBL/GenBank/DDBJ databases">
        <authorList>
            <person name="Dougan E. K."/>
            <person name="Rhodes N."/>
            <person name="Thang M."/>
            <person name="Chan C."/>
        </authorList>
    </citation>
    <scope>NUCLEOTIDE SEQUENCE</scope>
</reference>
<keyword evidence="3" id="KW-1185">Reference proteome</keyword>
<feature type="compositionally biased region" description="Polar residues" evidence="1">
    <location>
        <begin position="763"/>
        <end position="775"/>
    </location>
</feature>
<protein>
    <submittedName>
        <fullName evidence="2">Uncharacterized protein</fullName>
    </submittedName>
</protein>
<dbReference type="OrthoDB" id="10605790at2759"/>
<accession>A0A812KEV2</accession>
<proteinExistence type="predicted"/>
<dbReference type="AlphaFoldDB" id="A0A812KEV2"/>
<evidence type="ECO:0000256" key="1">
    <source>
        <dbReference type="SAM" id="MobiDB-lite"/>
    </source>
</evidence>
<feature type="non-terminal residue" evidence="2">
    <location>
        <position position="914"/>
    </location>
</feature>
<evidence type="ECO:0000313" key="2">
    <source>
        <dbReference type="EMBL" id="CAE7228105.1"/>
    </source>
</evidence>
<comment type="caution">
    <text evidence="2">The sequence shown here is derived from an EMBL/GenBank/DDBJ whole genome shotgun (WGS) entry which is preliminary data.</text>
</comment>
<dbReference type="EMBL" id="CAJNJA010007720">
    <property type="protein sequence ID" value="CAE7228105.1"/>
    <property type="molecule type" value="Genomic_DNA"/>
</dbReference>
<dbReference type="Proteomes" id="UP000601435">
    <property type="component" value="Unassembled WGS sequence"/>
</dbReference>
<name>A0A812KEV2_9DINO</name>
<sequence>DWTGIDPTQELQFQACGVEAAASGQGCSALELRVRPDLLPQVADRLLLSMPVDQAAAQGDLEVHLDDRGLSGRGEPLSDMWRVKLRVSPTDLPPSFLVHGLQDGPGESMFHADHNRTRPGLEDPVTRAGGLGVQLIPADQNEGRIYECNVSVPYGGEVELAQYNNKFLPEEAIADVQHRFGAGLRTFLALRATLRNLNVALQVIRFKPFPGFTGSAFLRVTSKLVDSMHANVTEVPIYVEPPVTCNAYMKIADELEINGTDVRKVGEYMLIYAMASGYQESKSVQTVDTLRQRPQEDCDSVTVEVVLGPLHATVEPPAVKAKAAGGRGYLFLNGSAADNDCVLADTHRAGKLSEINATLPHLCYRWLSDAGQEEPFGTEARVSLYIRAYLSADDPRDLILGTMDLVVLPSEAEEPMDMVNVTMPVSPALQLVATKSSAAGAVEVLQGANMTLSTVLQLEADESTHPWPVELDSPTYFELNLSLADGLTFAMPLPVHCTTAELVSRANANEQVIQQDVSIFSASLAPRTRLNLHASFATMQTCLDQLEVHIPWDTPVTAPALSTGPYLMSTVPANGSTEVSTSDFQVLLTFNDWVQAGEGYFHIVDCGADNLCGAVGNMDDRVIDISVHDAFSVSFNKHLVLIKHSERLRGLNLHQFVIPPGAIRDISGVDFPGVLATDFTFRTGLASSTPLGWRLTSGNISDEVGQFFLSSDCTTDLMQGTPASSSEANTSIWQEFSQFEANLAFDQRLPKKQDSSCLEEHNVSWTPKSRQSPASSVAMKGKVGEVKPDEIYATGRQSVDSKLVSMWYTLQSFGYTEECVSLSSDLSMIFGNEFDTVAPRMVSSVPALSSSLAVSTTQRISLVFSERIQIVPGSEVRLVDAGDDGLCSTADDTVLSIPVELPTAYASFQVGNGS</sequence>
<gene>
    <name evidence="2" type="ORF">SNEC2469_LOCUS3355</name>
</gene>
<feature type="region of interest" description="Disordered" evidence="1">
    <location>
        <begin position="760"/>
        <end position="780"/>
    </location>
</feature>
<organism evidence="2 3">
    <name type="scientific">Symbiodinium necroappetens</name>
    <dbReference type="NCBI Taxonomy" id="1628268"/>
    <lineage>
        <taxon>Eukaryota</taxon>
        <taxon>Sar</taxon>
        <taxon>Alveolata</taxon>
        <taxon>Dinophyceae</taxon>
        <taxon>Suessiales</taxon>
        <taxon>Symbiodiniaceae</taxon>
        <taxon>Symbiodinium</taxon>
    </lineage>
</organism>
<evidence type="ECO:0000313" key="3">
    <source>
        <dbReference type="Proteomes" id="UP000601435"/>
    </source>
</evidence>